<dbReference type="PIRSF" id="PIRSF002741">
    <property type="entry name" value="MppA"/>
    <property type="match status" value="1"/>
</dbReference>
<dbReference type="RefSeq" id="WP_119060219.1">
    <property type="nucleotide sequence ID" value="NZ_QXDF01000001.1"/>
</dbReference>
<evidence type="ECO:0000256" key="1">
    <source>
        <dbReference type="ARBA" id="ARBA00004418"/>
    </source>
</evidence>
<dbReference type="InterPro" id="IPR039424">
    <property type="entry name" value="SBP_5"/>
</dbReference>
<dbReference type="AlphaFoldDB" id="A0A397Q659"/>
<keyword evidence="7" id="KW-1185">Reference proteome</keyword>
<comment type="subcellular location">
    <subcellularLocation>
        <location evidence="1">Periplasm</location>
    </subcellularLocation>
</comment>
<evidence type="ECO:0000313" key="6">
    <source>
        <dbReference type="EMBL" id="RIA55295.1"/>
    </source>
</evidence>
<organism evidence="6 7">
    <name type="scientific">Dichotomicrobium thermohalophilum</name>
    <dbReference type="NCBI Taxonomy" id="933063"/>
    <lineage>
        <taxon>Bacteria</taxon>
        <taxon>Pseudomonadati</taxon>
        <taxon>Pseudomonadota</taxon>
        <taxon>Alphaproteobacteria</taxon>
        <taxon>Hyphomicrobiales</taxon>
        <taxon>Hyphomicrobiaceae</taxon>
        <taxon>Dichotomicrobium</taxon>
    </lineage>
</organism>
<dbReference type="GO" id="GO:0015833">
    <property type="term" value="P:peptide transport"/>
    <property type="evidence" value="ECO:0007669"/>
    <property type="project" value="TreeGrafter"/>
</dbReference>
<dbReference type="InterPro" id="IPR030678">
    <property type="entry name" value="Peptide/Ni-bd"/>
</dbReference>
<dbReference type="SUPFAM" id="SSF53850">
    <property type="entry name" value="Periplasmic binding protein-like II"/>
    <property type="match status" value="1"/>
</dbReference>
<feature type="domain" description="Solute-binding protein family 5" evidence="5">
    <location>
        <begin position="115"/>
        <end position="519"/>
    </location>
</feature>
<dbReference type="CDD" id="cd08497">
    <property type="entry name" value="MbnE-like"/>
    <property type="match status" value="1"/>
</dbReference>
<reference evidence="6 7" key="1">
    <citation type="submission" date="2018-08" db="EMBL/GenBank/DDBJ databases">
        <title>Genomic Encyclopedia of Archaeal and Bacterial Type Strains, Phase II (KMG-II): from individual species to whole genera.</title>
        <authorList>
            <person name="Goeker M."/>
        </authorList>
    </citation>
    <scope>NUCLEOTIDE SEQUENCE [LARGE SCALE GENOMIC DNA]</scope>
    <source>
        <strain evidence="6 7">DSM 5002</strain>
    </source>
</reference>
<dbReference type="EMBL" id="QXDF01000001">
    <property type="protein sequence ID" value="RIA55295.1"/>
    <property type="molecule type" value="Genomic_DNA"/>
</dbReference>
<evidence type="ECO:0000256" key="3">
    <source>
        <dbReference type="ARBA" id="ARBA00022729"/>
    </source>
</evidence>
<name>A0A397Q659_9HYPH</name>
<gene>
    <name evidence="6" type="ORF">BXY53_0356</name>
</gene>
<evidence type="ECO:0000256" key="2">
    <source>
        <dbReference type="ARBA" id="ARBA00005695"/>
    </source>
</evidence>
<dbReference type="GO" id="GO:1904680">
    <property type="term" value="F:peptide transmembrane transporter activity"/>
    <property type="evidence" value="ECO:0007669"/>
    <property type="project" value="TreeGrafter"/>
</dbReference>
<keyword evidence="3 4" id="KW-0732">Signal</keyword>
<proteinExistence type="inferred from homology"/>
<dbReference type="GO" id="GO:0042884">
    <property type="term" value="P:microcin transport"/>
    <property type="evidence" value="ECO:0007669"/>
    <property type="project" value="TreeGrafter"/>
</dbReference>
<protein>
    <submittedName>
        <fullName evidence="6">Microcin C transport system substrate-binding protein</fullName>
    </submittedName>
</protein>
<evidence type="ECO:0000256" key="4">
    <source>
        <dbReference type="SAM" id="SignalP"/>
    </source>
</evidence>
<dbReference type="InterPro" id="IPR000914">
    <property type="entry name" value="SBP_5_dom"/>
</dbReference>
<sequence>MVCRSLAVFLALLGLILSAPAAFAETSSDTARKKHHGLSLITPEPQLPPDFPHFPYANPDAPKGGDVNLWAFGTFDSVNPIPLKGNKAQGLGLLFEPLMTTSLDEASTEYGLIAEWVSYPEDYSSATFGLRAEARWHDGEPITAEDVIFSFKTLKENNPFYTAYYANVTRAEKTGEREVTFYFDVKNNRELPLIIGQLRVFPKHYFDGSEGRDPAETTLKPPLGSGPYRIVEVEGGRRIVYERVDDYWAQDLPVRKGHYNFDRVKYEYYRDSTVAFQAFTAGKIDFYVENSAKNWATGYDFPAHNRGDVIKRAVELDTPQPMQAFVFNTRRDQFADPRVRRAFNYAFDFEWTNKTLFYGQYERTDSYFENTELAWQGLPEGREREILQKLREKYPEYVPEEVLTKEYVNPEGGGRRAMRRNLREALSLLREAGWETSQGQLVNTETGEPFTVEFLLQSPAMERVVLPYTQKLKRIGMDVSVRVVDSSQYQERTNNFDFDVIVDSFPQSESPGNEQRDFWGSRAAKTPGSRNTIGIKNPAVDELIDKIIFAKDRAELVAATRALDRVLLWNHYVVPQWFSPAVRIAYWNKFDHPDPLPDRAIGFNQIWWYDPDGGQSAQAAQ</sequence>
<dbReference type="Proteomes" id="UP000266273">
    <property type="component" value="Unassembled WGS sequence"/>
</dbReference>
<comment type="caution">
    <text evidence="6">The sequence shown here is derived from an EMBL/GenBank/DDBJ whole genome shotgun (WGS) entry which is preliminary data.</text>
</comment>
<evidence type="ECO:0000259" key="5">
    <source>
        <dbReference type="Pfam" id="PF00496"/>
    </source>
</evidence>
<dbReference type="OrthoDB" id="9803988at2"/>
<dbReference type="Gene3D" id="3.40.190.10">
    <property type="entry name" value="Periplasmic binding protein-like II"/>
    <property type="match status" value="1"/>
</dbReference>
<evidence type="ECO:0000313" key="7">
    <source>
        <dbReference type="Proteomes" id="UP000266273"/>
    </source>
</evidence>
<dbReference type="Pfam" id="PF00496">
    <property type="entry name" value="SBP_bac_5"/>
    <property type="match status" value="1"/>
</dbReference>
<dbReference type="GO" id="GO:0030288">
    <property type="term" value="C:outer membrane-bounded periplasmic space"/>
    <property type="evidence" value="ECO:0007669"/>
    <property type="project" value="TreeGrafter"/>
</dbReference>
<dbReference type="Gene3D" id="3.10.105.10">
    <property type="entry name" value="Dipeptide-binding Protein, Domain 3"/>
    <property type="match status" value="1"/>
</dbReference>
<feature type="chain" id="PRO_5017479763" evidence="4">
    <location>
        <begin position="25"/>
        <end position="621"/>
    </location>
</feature>
<dbReference type="PANTHER" id="PTHR30290:SF64">
    <property type="entry name" value="ABC TRANSPORTER PERIPLASMIC BINDING PROTEIN"/>
    <property type="match status" value="1"/>
</dbReference>
<dbReference type="PANTHER" id="PTHR30290">
    <property type="entry name" value="PERIPLASMIC BINDING COMPONENT OF ABC TRANSPORTER"/>
    <property type="match status" value="1"/>
</dbReference>
<accession>A0A397Q659</accession>
<dbReference type="GO" id="GO:0043190">
    <property type="term" value="C:ATP-binding cassette (ABC) transporter complex"/>
    <property type="evidence" value="ECO:0007669"/>
    <property type="project" value="InterPro"/>
</dbReference>
<feature type="signal peptide" evidence="4">
    <location>
        <begin position="1"/>
        <end position="24"/>
    </location>
</feature>
<comment type="similarity">
    <text evidence="2">Belongs to the bacterial solute-binding protein 5 family.</text>
</comment>